<name>A0ACC1HZI5_9FUNG</name>
<dbReference type="EMBL" id="JANBPG010002977">
    <property type="protein sequence ID" value="KAJ1884040.1"/>
    <property type="molecule type" value="Genomic_DNA"/>
</dbReference>
<feature type="non-terminal residue" evidence="1">
    <location>
        <position position="150"/>
    </location>
</feature>
<organism evidence="1 2">
    <name type="scientific">Kickxella alabastrina</name>
    <dbReference type="NCBI Taxonomy" id="61397"/>
    <lineage>
        <taxon>Eukaryota</taxon>
        <taxon>Fungi</taxon>
        <taxon>Fungi incertae sedis</taxon>
        <taxon>Zoopagomycota</taxon>
        <taxon>Kickxellomycotina</taxon>
        <taxon>Kickxellomycetes</taxon>
        <taxon>Kickxellales</taxon>
        <taxon>Kickxellaceae</taxon>
        <taxon>Kickxella</taxon>
    </lineage>
</organism>
<evidence type="ECO:0000313" key="2">
    <source>
        <dbReference type="Proteomes" id="UP001150581"/>
    </source>
</evidence>
<comment type="caution">
    <text evidence="1">The sequence shown here is derived from an EMBL/GenBank/DDBJ whole genome shotgun (WGS) entry which is preliminary data.</text>
</comment>
<gene>
    <name evidence="1" type="primary">FAA4_6</name>
    <name evidence="1" type="ORF">LPJ66_010806</name>
</gene>
<proteinExistence type="predicted"/>
<accession>A0ACC1HZI5</accession>
<reference evidence="1" key="1">
    <citation type="submission" date="2022-07" db="EMBL/GenBank/DDBJ databases">
        <title>Phylogenomic reconstructions and comparative analyses of Kickxellomycotina fungi.</title>
        <authorList>
            <person name="Reynolds N.K."/>
            <person name="Stajich J.E."/>
            <person name="Barry K."/>
            <person name="Grigoriev I.V."/>
            <person name="Crous P."/>
            <person name="Smith M.E."/>
        </authorList>
    </citation>
    <scope>NUCLEOTIDE SEQUENCE</scope>
    <source>
        <strain evidence="1">Benny 63K</strain>
    </source>
</reference>
<dbReference type="Proteomes" id="UP001150581">
    <property type="component" value="Unassembled WGS sequence"/>
</dbReference>
<sequence>MPELYSKEVPGTGSATETPTRRFHSTVDHIVDCAPPDIISIYGALLHGQKVRPTFNILGKRDVLGTVSENKEMKQKVDGKMETVTKSWSYFKMSEYKWMNYNETIDFTKDLGAGFLKLGMKKGSRVTIYAPTSREWQLCAMGAFSQSMQI</sequence>
<evidence type="ECO:0000313" key="1">
    <source>
        <dbReference type="EMBL" id="KAJ1884040.1"/>
    </source>
</evidence>
<keyword evidence="1" id="KW-0436">Ligase</keyword>
<dbReference type="EC" id="6.2.1.3" evidence="1"/>
<protein>
    <submittedName>
        <fullName evidence="1">Long-chain fatty acid-CoA ligase</fullName>
        <ecNumber evidence="1">6.2.1.3</ecNumber>
    </submittedName>
</protein>
<keyword evidence="2" id="KW-1185">Reference proteome</keyword>